<name>A0A0D0BD44_9AGAM</name>
<sequence length="149" mass="16510">MFIRLSTSFVMLLGLTALVSAVAPVARRPYKREDSEIEASLSFSSLPAARSVYKREDSEIEASLSYSSLPAARSVYKREDSEIEASLSFSSLLLVAFINVRPKVPIIVTAYYKQDKCYVGSGLYAEPVTRNLRQNIGSACKDTSRIDIE</sequence>
<evidence type="ECO:0000256" key="1">
    <source>
        <dbReference type="SAM" id="SignalP"/>
    </source>
</evidence>
<dbReference type="InParanoid" id="A0A0D0BD44"/>
<dbReference type="OrthoDB" id="2689400at2759"/>
<reference evidence="2 3" key="1">
    <citation type="submission" date="2014-04" db="EMBL/GenBank/DDBJ databases">
        <authorList>
            <consortium name="DOE Joint Genome Institute"/>
            <person name="Kuo A."/>
            <person name="Ruytinx J."/>
            <person name="Rineau F."/>
            <person name="Colpaert J."/>
            <person name="Kohler A."/>
            <person name="Nagy L.G."/>
            <person name="Floudas D."/>
            <person name="Copeland A."/>
            <person name="Barry K.W."/>
            <person name="Cichocki N."/>
            <person name="Veneault-Fourrey C."/>
            <person name="LaButti K."/>
            <person name="Lindquist E.A."/>
            <person name="Lipzen A."/>
            <person name="Lundell T."/>
            <person name="Morin E."/>
            <person name="Murat C."/>
            <person name="Sun H."/>
            <person name="Tunlid A."/>
            <person name="Henrissat B."/>
            <person name="Grigoriev I.V."/>
            <person name="Hibbett D.S."/>
            <person name="Martin F."/>
            <person name="Nordberg H.P."/>
            <person name="Cantor M.N."/>
            <person name="Hua S.X."/>
        </authorList>
    </citation>
    <scope>NUCLEOTIDE SEQUENCE [LARGE SCALE GENOMIC DNA]</scope>
    <source>
        <strain evidence="2 3">UH-Slu-Lm8-n1</strain>
    </source>
</reference>
<organism evidence="2 3">
    <name type="scientific">Suillus luteus UH-Slu-Lm8-n1</name>
    <dbReference type="NCBI Taxonomy" id="930992"/>
    <lineage>
        <taxon>Eukaryota</taxon>
        <taxon>Fungi</taxon>
        <taxon>Dikarya</taxon>
        <taxon>Basidiomycota</taxon>
        <taxon>Agaricomycotina</taxon>
        <taxon>Agaricomycetes</taxon>
        <taxon>Agaricomycetidae</taxon>
        <taxon>Boletales</taxon>
        <taxon>Suillineae</taxon>
        <taxon>Suillaceae</taxon>
        <taxon>Suillus</taxon>
    </lineage>
</organism>
<evidence type="ECO:0000313" key="3">
    <source>
        <dbReference type="Proteomes" id="UP000054485"/>
    </source>
</evidence>
<protein>
    <submittedName>
        <fullName evidence="2">Uncharacterized protein</fullName>
    </submittedName>
</protein>
<dbReference type="EMBL" id="KN835196">
    <property type="protein sequence ID" value="KIK44177.1"/>
    <property type="molecule type" value="Genomic_DNA"/>
</dbReference>
<dbReference type="AlphaFoldDB" id="A0A0D0BD44"/>
<proteinExistence type="predicted"/>
<dbReference type="Proteomes" id="UP000054485">
    <property type="component" value="Unassembled WGS sequence"/>
</dbReference>
<accession>A0A0D0BD44</accession>
<feature type="signal peptide" evidence="1">
    <location>
        <begin position="1"/>
        <end position="21"/>
    </location>
</feature>
<gene>
    <name evidence="2" type="ORF">CY34DRAFT_651075</name>
</gene>
<evidence type="ECO:0000313" key="2">
    <source>
        <dbReference type="EMBL" id="KIK44177.1"/>
    </source>
</evidence>
<feature type="chain" id="PRO_5002207260" evidence="1">
    <location>
        <begin position="22"/>
        <end position="149"/>
    </location>
</feature>
<keyword evidence="3" id="KW-1185">Reference proteome</keyword>
<keyword evidence="1" id="KW-0732">Signal</keyword>
<reference evidence="3" key="2">
    <citation type="submission" date="2015-01" db="EMBL/GenBank/DDBJ databases">
        <title>Evolutionary Origins and Diversification of the Mycorrhizal Mutualists.</title>
        <authorList>
            <consortium name="DOE Joint Genome Institute"/>
            <consortium name="Mycorrhizal Genomics Consortium"/>
            <person name="Kohler A."/>
            <person name="Kuo A."/>
            <person name="Nagy L.G."/>
            <person name="Floudas D."/>
            <person name="Copeland A."/>
            <person name="Barry K.W."/>
            <person name="Cichocki N."/>
            <person name="Veneault-Fourrey C."/>
            <person name="LaButti K."/>
            <person name="Lindquist E.A."/>
            <person name="Lipzen A."/>
            <person name="Lundell T."/>
            <person name="Morin E."/>
            <person name="Murat C."/>
            <person name="Riley R."/>
            <person name="Ohm R."/>
            <person name="Sun H."/>
            <person name="Tunlid A."/>
            <person name="Henrissat B."/>
            <person name="Grigoriev I.V."/>
            <person name="Hibbett D.S."/>
            <person name="Martin F."/>
        </authorList>
    </citation>
    <scope>NUCLEOTIDE SEQUENCE [LARGE SCALE GENOMIC DNA]</scope>
    <source>
        <strain evidence="3">UH-Slu-Lm8-n1</strain>
    </source>
</reference>
<dbReference type="HOGENOM" id="CLU_1750901_0_0_1"/>